<protein>
    <submittedName>
        <fullName evidence="1">Uncharacterized protein</fullName>
    </submittedName>
</protein>
<sequence length="451" mass="51852">MNYIQFIVLLVILLILLSINIVVQCKNNIFIGGMEREVAKVQIYYMPDDQIIKKVLLSLSIEDLGKLITCEQIKSIKDELDNKILQLAKEILTTTTEEALVPTTTEEALVPTTTEEALAPTTTEEANSDIEEEIIYQNIIFCKQSKFDLEKFNTINNIPIYHITMNGSKYFFNVEIIYKYIIILLNDNKYYILKVNGSSIDLTIENIIDIYNILTQGVPIFKIKQNLRTQYNILYFTYSGFQVFLILDNAKEKLLELNEKLIKKCGDVLSLELDYVYNMHPPNNIMHTFGMAFPKSLVLCLNHADGCISSITISIKDDKISIDSGTAEKFQFKKYNKLLRCIVIIISKLISPAATELVSSAINPISAYLMINTFNGFIPQNGEKNDMFFKFLKTKNIDDIYSLKENMISIFKQYKKVNNNFMLTIQVDLTHKNIEFAEYKFDTILTELLCN</sequence>
<reference evidence="1" key="1">
    <citation type="journal article" date="2020" name="Nature">
        <title>Giant virus diversity and host interactions through global metagenomics.</title>
        <authorList>
            <person name="Schulz F."/>
            <person name="Roux S."/>
            <person name="Paez-Espino D."/>
            <person name="Jungbluth S."/>
            <person name="Walsh D.A."/>
            <person name="Denef V.J."/>
            <person name="McMahon K.D."/>
            <person name="Konstantinidis K.T."/>
            <person name="Eloe-Fadrosh E.A."/>
            <person name="Kyrpides N.C."/>
            <person name="Woyke T."/>
        </authorList>
    </citation>
    <scope>NUCLEOTIDE SEQUENCE</scope>
    <source>
        <strain evidence="1">GVMAG-M-3300023184-186</strain>
    </source>
</reference>
<proteinExistence type="predicted"/>
<organism evidence="1">
    <name type="scientific">viral metagenome</name>
    <dbReference type="NCBI Taxonomy" id="1070528"/>
    <lineage>
        <taxon>unclassified sequences</taxon>
        <taxon>metagenomes</taxon>
        <taxon>organismal metagenomes</taxon>
    </lineage>
</organism>
<dbReference type="AlphaFoldDB" id="A0A6C0I0I6"/>
<name>A0A6C0I0I6_9ZZZZ</name>
<evidence type="ECO:0000313" key="1">
    <source>
        <dbReference type="EMBL" id="QHT86289.1"/>
    </source>
</evidence>
<accession>A0A6C0I0I6</accession>
<dbReference type="EMBL" id="MN740066">
    <property type="protein sequence ID" value="QHT86289.1"/>
    <property type="molecule type" value="Genomic_DNA"/>
</dbReference>